<dbReference type="GO" id="GO:0000976">
    <property type="term" value="F:transcription cis-regulatory region binding"/>
    <property type="evidence" value="ECO:0007669"/>
    <property type="project" value="TreeGrafter"/>
</dbReference>
<dbReference type="PROSITE" id="PS50977">
    <property type="entry name" value="HTH_TETR_2"/>
    <property type="match status" value="1"/>
</dbReference>
<evidence type="ECO:0000256" key="2">
    <source>
        <dbReference type="ARBA" id="ARBA00023125"/>
    </source>
</evidence>
<organism evidence="6 7">
    <name type="scientific">Microbacterium allomyrinae</name>
    <dbReference type="NCBI Taxonomy" id="2830666"/>
    <lineage>
        <taxon>Bacteria</taxon>
        <taxon>Bacillati</taxon>
        <taxon>Actinomycetota</taxon>
        <taxon>Actinomycetes</taxon>
        <taxon>Micrococcales</taxon>
        <taxon>Microbacteriaceae</taxon>
        <taxon>Microbacterium</taxon>
    </lineage>
</organism>
<dbReference type="SUPFAM" id="SSF46689">
    <property type="entry name" value="Homeodomain-like"/>
    <property type="match status" value="1"/>
</dbReference>
<feature type="DNA-binding region" description="H-T-H motif" evidence="4">
    <location>
        <begin position="33"/>
        <end position="52"/>
    </location>
</feature>
<gene>
    <name evidence="6" type="ORF">KEC57_03520</name>
</gene>
<dbReference type="PANTHER" id="PTHR30055">
    <property type="entry name" value="HTH-TYPE TRANSCRIPTIONAL REGULATOR RUTR"/>
    <property type="match status" value="1"/>
</dbReference>
<proteinExistence type="predicted"/>
<evidence type="ECO:0000256" key="4">
    <source>
        <dbReference type="PROSITE-ProRule" id="PRU00335"/>
    </source>
</evidence>
<sequence>MANLRAKKKEETRRHLLDQALRLFEEQGYVATTIDDIATAVGTTRVTFYAHFPNKAEVMQALFRDLNERLERGESTEHRSTSRPLVDAVAVGTRDAIRPWLMAQVARWPAIRPYIIVVSEAGAVDPEIRELNDAWFGEVIADVTEGMTRAGRFDPETRHFRGYLAMELLHSTNLKWIRTPWPLDDSPELEVLVSAWTHLLGEPAAS</sequence>
<dbReference type="EMBL" id="JAGTTN010000001">
    <property type="protein sequence ID" value="MCC2031248.1"/>
    <property type="molecule type" value="Genomic_DNA"/>
</dbReference>
<dbReference type="Pfam" id="PF00440">
    <property type="entry name" value="TetR_N"/>
    <property type="match status" value="1"/>
</dbReference>
<dbReference type="PANTHER" id="PTHR30055:SF234">
    <property type="entry name" value="HTH-TYPE TRANSCRIPTIONAL REGULATOR BETI"/>
    <property type="match status" value="1"/>
</dbReference>
<dbReference type="Proteomes" id="UP001139354">
    <property type="component" value="Unassembled WGS sequence"/>
</dbReference>
<evidence type="ECO:0000256" key="3">
    <source>
        <dbReference type="ARBA" id="ARBA00023163"/>
    </source>
</evidence>
<dbReference type="InterPro" id="IPR001647">
    <property type="entry name" value="HTH_TetR"/>
</dbReference>
<keyword evidence="7" id="KW-1185">Reference proteome</keyword>
<evidence type="ECO:0000313" key="6">
    <source>
        <dbReference type="EMBL" id="MCC2031248.1"/>
    </source>
</evidence>
<name>A0A9X1LT42_9MICO</name>
<dbReference type="InterPro" id="IPR009057">
    <property type="entry name" value="Homeodomain-like_sf"/>
</dbReference>
<dbReference type="GO" id="GO:0003700">
    <property type="term" value="F:DNA-binding transcription factor activity"/>
    <property type="evidence" value="ECO:0007669"/>
    <property type="project" value="TreeGrafter"/>
</dbReference>
<dbReference type="PRINTS" id="PR00455">
    <property type="entry name" value="HTHTETR"/>
</dbReference>
<protein>
    <submittedName>
        <fullName evidence="6">TetR family transcriptional regulator</fullName>
    </submittedName>
</protein>
<evidence type="ECO:0000256" key="1">
    <source>
        <dbReference type="ARBA" id="ARBA00023015"/>
    </source>
</evidence>
<keyword evidence="1" id="KW-0805">Transcription regulation</keyword>
<dbReference type="InterPro" id="IPR050109">
    <property type="entry name" value="HTH-type_TetR-like_transc_reg"/>
</dbReference>
<feature type="domain" description="HTH tetR-type" evidence="5">
    <location>
        <begin position="10"/>
        <end position="70"/>
    </location>
</feature>
<dbReference type="Gene3D" id="1.10.357.10">
    <property type="entry name" value="Tetracycline Repressor, domain 2"/>
    <property type="match status" value="1"/>
</dbReference>
<keyword evidence="3" id="KW-0804">Transcription</keyword>
<dbReference type="RefSeq" id="WP_229383138.1">
    <property type="nucleotide sequence ID" value="NZ_JAGTTN010000001.1"/>
</dbReference>
<evidence type="ECO:0000313" key="7">
    <source>
        <dbReference type="Proteomes" id="UP001139354"/>
    </source>
</evidence>
<keyword evidence="2 4" id="KW-0238">DNA-binding</keyword>
<reference evidence="6" key="1">
    <citation type="submission" date="2021-04" db="EMBL/GenBank/DDBJ databases">
        <title>Microbacterium tenobrionis sp. nov. and Microbacterium allomyrinae sp. nov., isolated from larvae of Tenobrio molitor and Allomyrina dichotoma, respectively.</title>
        <authorList>
            <person name="Lee S.D."/>
        </authorList>
    </citation>
    <scope>NUCLEOTIDE SEQUENCE</scope>
    <source>
        <strain evidence="6">BWT-G7</strain>
    </source>
</reference>
<evidence type="ECO:0000259" key="5">
    <source>
        <dbReference type="PROSITE" id="PS50977"/>
    </source>
</evidence>
<comment type="caution">
    <text evidence="6">The sequence shown here is derived from an EMBL/GenBank/DDBJ whole genome shotgun (WGS) entry which is preliminary data.</text>
</comment>
<dbReference type="AlphaFoldDB" id="A0A9X1LT42"/>
<accession>A0A9X1LT42</accession>